<dbReference type="PANTHER" id="PTHR23513">
    <property type="entry name" value="INTEGRAL MEMBRANE EFFLUX PROTEIN-RELATED"/>
    <property type="match status" value="1"/>
</dbReference>
<name>A0ABQ3WCM1_9ACTN</name>
<feature type="transmembrane region" description="Helical" evidence="7">
    <location>
        <begin position="83"/>
        <end position="104"/>
    </location>
</feature>
<evidence type="ECO:0000256" key="4">
    <source>
        <dbReference type="ARBA" id="ARBA00022692"/>
    </source>
</evidence>
<evidence type="ECO:0000313" key="9">
    <source>
        <dbReference type="EMBL" id="GID43671.1"/>
    </source>
</evidence>
<dbReference type="SUPFAM" id="SSF103473">
    <property type="entry name" value="MFS general substrate transporter"/>
    <property type="match status" value="1"/>
</dbReference>
<dbReference type="PROSITE" id="PS50850">
    <property type="entry name" value="MFS"/>
    <property type="match status" value="1"/>
</dbReference>
<feature type="transmembrane region" description="Helical" evidence="7">
    <location>
        <begin position="379"/>
        <end position="398"/>
    </location>
</feature>
<keyword evidence="5 7" id="KW-1133">Transmembrane helix</keyword>
<feature type="transmembrane region" description="Helical" evidence="7">
    <location>
        <begin position="183"/>
        <end position="203"/>
    </location>
</feature>
<keyword evidence="3" id="KW-1003">Cell membrane</keyword>
<proteinExistence type="predicted"/>
<evidence type="ECO:0000256" key="6">
    <source>
        <dbReference type="ARBA" id="ARBA00023136"/>
    </source>
</evidence>
<feature type="transmembrane region" description="Helical" evidence="7">
    <location>
        <begin position="155"/>
        <end position="177"/>
    </location>
</feature>
<evidence type="ECO:0000259" key="8">
    <source>
        <dbReference type="PROSITE" id="PS50850"/>
    </source>
</evidence>
<dbReference type="InterPro" id="IPR020846">
    <property type="entry name" value="MFS_dom"/>
</dbReference>
<feature type="transmembrane region" description="Helical" evidence="7">
    <location>
        <begin position="51"/>
        <end position="71"/>
    </location>
</feature>
<dbReference type="InterPro" id="IPR036259">
    <property type="entry name" value="MFS_trans_sf"/>
</dbReference>
<evidence type="ECO:0000256" key="5">
    <source>
        <dbReference type="ARBA" id="ARBA00022989"/>
    </source>
</evidence>
<dbReference type="Pfam" id="PF05977">
    <property type="entry name" value="MFS_3"/>
    <property type="match status" value="1"/>
</dbReference>
<gene>
    <name evidence="9" type="ORF">Aca07nite_09460</name>
</gene>
<dbReference type="CDD" id="cd06173">
    <property type="entry name" value="MFS_MefA_like"/>
    <property type="match status" value="1"/>
</dbReference>
<evidence type="ECO:0000256" key="7">
    <source>
        <dbReference type="SAM" id="Phobius"/>
    </source>
</evidence>
<sequence>MRWGAYLVDRRPLRVAAFRRLWVASAVTAVGGSFSLVAVPTQLFTLTASSATVGMAAAVSLCVLAGSALWSGVLADAMDRRRLLIAGNTGLGLSYLGLWLNSLLRLDSVAVLLVLVAMQGLSFGVTLTTTGAAVPRVVPRELLVAANSLSSLTRYGGAVAGPLLAGALIPVVGLGTLYLFDALALGLVLWAVARLPAMPPPVVAAGGALRRLGDGFRYLAGHRLLVGVLAVDMAAMVFAMPHALLPELAERTYGGAAGGGAELGVLYAAYPAGVLLAGLLSGTFGRARRHGALMASAAMAWGGSVILLGLAPNLLVAVAALGAGGAVNLVLSTFRNAISQAYTDDALRGRIQGSLTVVLMGGPQLANMLHGLGGAVAGARTAIVAGGTLTVLTVALLVRAVPGLWRHDAGGNDLIWYGDE</sequence>
<comment type="caution">
    <text evidence="9">The sequence shown here is derived from an EMBL/GenBank/DDBJ whole genome shotgun (WGS) entry which is preliminary data.</text>
</comment>
<keyword evidence="2" id="KW-0813">Transport</keyword>
<protein>
    <submittedName>
        <fullName evidence="9">MFS transporter</fullName>
    </submittedName>
</protein>
<feature type="transmembrane region" description="Helical" evidence="7">
    <location>
        <begin position="21"/>
        <end position="39"/>
    </location>
</feature>
<comment type="subcellular location">
    <subcellularLocation>
        <location evidence="1">Cell inner membrane</location>
        <topology evidence="1">Multi-pass membrane protein</topology>
    </subcellularLocation>
</comment>
<organism evidence="9">
    <name type="scientific">Actinoplanes campanulatus</name>
    <dbReference type="NCBI Taxonomy" id="113559"/>
    <lineage>
        <taxon>Bacteria</taxon>
        <taxon>Bacillati</taxon>
        <taxon>Actinomycetota</taxon>
        <taxon>Actinomycetes</taxon>
        <taxon>Micromonosporales</taxon>
        <taxon>Micromonosporaceae</taxon>
        <taxon>Actinoplanes</taxon>
    </lineage>
</organism>
<keyword evidence="6 7" id="KW-0472">Membrane</keyword>
<feature type="transmembrane region" description="Helical" evidence="7">
    <location>
        <begin position="224"/>
        <end position="245"/>
    </location>
</feature>
<dbReference type="EMBL" id="BOMF01000015">
    <property type="protein sequence ID" value="GID43671.1"/>
    <property type="molecule type" value="Genomic_DNA"/>
</dbReference>
<dbReference type="InterPro" id="IPR010290">
    <property type="entry name" value="TM_effector"/>
</dbReference>
<accession>A0ABQ3WCM1</accession>
<dbReference type="RefSeq" id="WP_204294197.1">
    <property type="nucleotide sequence ID" value="NZ_BOMF01000015.1"/>
</dbReference>
<feature type="domain" description="Major facilitator superfamily (MFS) profile" evidence="8">
    <location>
        <begin position="223"/>
        <end position="420"/>
    </location>
</feature>
<feature type="transmembrane region" description="Helical" evidence="7">
    <location>
        <begin position="314"/>
        <end position="334"/>
    </location>
</feature>
<feature type="transmembrane region" description="Helical" evidence="7">
    <location>
        <begin position="265"/>
        <end position="284"/>
    </location>
</feature>
<keyword evidence="4 7" id="KW-0812">Transmembrane</keyword>
<feature type="transmembrane region" description="Helical" evidence="7">
    <location>
        <begin position="110"/>
        <end position="134"/>
    </location>
</feature>
<evidence type="ECO:0000256" key="1">
    <source>
        <dbReference type="ARBA" id="ARBA00004429"/>
    </source>
</evidence>
<reference evidence="9" key="1">
    <citation type="submission" date="2021-01" db="EMBL/GenBank/DDBJ databases">
        <title>Whole genome shotgun sequence of Actinoplanes capillaceus NBRC 16408.</title>
        <authorList>
            <person name="Komaki H."/>
            <person name="Tamura T."/>
        </authorList>
    </citation>
    <scope>NUCLEOTIDE SEQUENCE [LARGE SCALE GENOMIC DNA]</scope>
    <source>
        <strain evidence="9">NBRC 16408</strain>
    </source>
</reference>
<evidence type="ECO:0000256" key="2">
    <source>
        <dbReference type="ARBA" id="ARBA00022448"/>
    </source>
</evidence>
<dbReference type="PANTHER" id="PTHR23513:SF9">
    <property type="entry name" value="ENTEROBACTIN EXPORTER ENTS"/>
    <property type="match status" value="1"/>
</dbReference>
<evidence type="ECO:0000256" key="3">
    <source>
        <dbReference type="ARBA" id="ARBA00022475"/>
    </source>
</evidence>
<dbReference type="Gene3D" id="1.20.1250.20">
    <property type="entry name" value="MFS general substrate transporter like domains"/>
    <property type="match status" value="1"/>
</dbReference>